<dbReference type="Proteomes" id="UP000515511">
    <property type="component" value="Chromosome"/>
</dbReference>
<evidence type="ECO:0000313" key="12">
    <source>
        <dbReference type="Proteomes" id="UP000515511"/>
    </source>
</evidence>
<dbReference type="InterPro" id="IPR003691">
    <property type="entry name" value="FluC"/>
</dbReference>
<dbReference type="PANTHER" id="PTHR28259:SF1">
    <property type="entry name" value="FLUORIDE EXPORT PROTEIN 1-RELATED"/>
    <property type="match status" value="1"/>
</dbReference>
<dbReference type="GO" id="GO:0046872">
    <property type="term" value="F:metal ion binding"/>
    <property type="evidence" value="ECO:0007669"/>
    <property type="project" value="UniProtKB-KW"/>
</dbReference>
<evidence type="ECO:0000256" key="3">
    <source>
        <dbReference type="ARBA" id="ARBA00022692"/>
    </source>
</evidence>
<dbReference type="GO" id="GO:0005886">
    <property type="term" value="C:plasma membrane"/>
    <property type="evidence" value="ECO:0007669"/>
    <property type="project" value="UniProtKB-SubCell"/>
</dbReference>
<dbReference type="PANTHER" id="PTHR28259">
    <property type="entry name" value="FLUORIDE EXPORT PROTEIN 1-RELATED"/>
    <property type="match status" value="1"/>
</dbReference>
<dbReference type="GO" id="GO:0062054">
    <property type="term" value="F:fluoride channel activity"/>
    <property type="evidence" value="ECO:0007669"/>
    <property type="project" value="UniProtKB-UniRule"/>
</dbReference>
<keyword evidence="10" id="KW-0813">Transport</keyword>
<feature type="transmembrane region" description="Helical" evidence="10">
    <location>
        <begin position="45"/>
        <end position="66"/>
    </location>
</feature>
<comment type="subcellular location">
    <subcellularLocation>
        <location evidence="1 10">Cell membrane</location>
        <topology evidence="1 10">Multi-pass membrane protein</topology>
    </subcellularLocation>
</comment>
<evidence type="ECO:0000256" key="10">
    <source>
        <dbReference type="HAMAP-Rule" id="MF_00454"/>
    </source>
</evidence>
<evidence type="ECO:0000256" key="8">
    <source>
        <dbReference type="ARBA" id="ARBA00035585"/>
    </source>
</evidence>
<keyword evidence="10" id="KW-0479">Metal-binding</keyword>
<evidence type="ECO:0000256" key="2">
    <source>
        <dbReference type="ARBA" id="ARBA00022475"/>
    </source>
</evidence>
<feature type="transmembrane region" description="Helical" evidence="10">
    <location>
        <begin position="12"/>
        <end position="33"/>
    </location>
</feature>
<keyword evidence="6 10" id="KW-0407">Ion channel</keyword>
<proteinExistence type="inferred from homology"/>
<comment type="similarity">
    <text evidence="7 10">Belongs to the fluoride channel Fluc/FEX (TC 1.A.43) family.</text>
</comment>
<gene>
    <name evidence="10" type="primary">fluC</name>
    <name evidence="10" type="synonym">crcB</name>
    <name evidence="11" type="ORF">F1C12_14100</name>
</gene>
<comment type="catalytic activity">
    <reaction evidence="8">
        <text>fluoride(in) = fluoride(out)</text>
        <dbReference type="Rhea" id="RHEA:76159"/>
        <dbReference type="ChEBI" id="CHEBI:17051"/>
    </reaction>
    <physiologicalReaction direction="left-to-right" evidence="8">
        <dbReference type="Rhea" id="RHEA:76160"/>
    </physiologicalReaction>
</comment>
<organism evidence="11 12">
    <name type="scientific">Leifsonia shinshuensis</name>
    <dbReference type="NCBI Taxonomy" id="150026"/>
    <lineage>
        <taxon>Bacteria</taxon>
        <taxon>Bacillati</taxon>
        <taxon>Actinomycetota</taxon>
        <taxon>Actinomycetes</taxon>
        <taxon>Micrococcales</taxon>
        <taxon>Microbacteriaceae</taxon>
        <taxon>Leifsonia</taxon>
    </lineage>
</organism>
<keyword evidence="10" id="KW-0915">Sodium</keyword>
<feature type="transmembrane region" description="Helical" evidence="10">
    <location>
        <begin position="113"/>
        <end position="137"/>
    </location>
</feature>
<dbReference type="HAMAP" id="MF_00454">
    <property type="entry name" value="FluC"/>
    <property type="match status" value="1"/>
</dbReference>
<name>A0A7G6YCC1_9MICO</name>
<keyword evidence="2 10" id="KW-1003">Cell membrane</keyword>
<dbReference type="EMBL" id="CP043641">
    <property type="protein sequence ID" value="QNE36136.1"/>
    <property type="molecule type" value="Genomic_DNA"/>
</dbReference>
<comment type="activity regulation">
    <text evidence="10">Na(+) is not transported, but it plays an essential structural role and its presence is essential for fluoride channel function.</text>
</comment>
<reference evidence="12" key="1">
    <citation type="submission" date="2019-09" db="EMBL/GenBank/DDBJ databases">
        <title>Antimicrobial potential of Antarctic Bacteria.</title>
        <authorList>
            <person name="Benaud N."/>
            <person name="Edwards R.J."/>
            <person name="Ferrari B.C."/>
        </authorList>
    </citation>
    <scope>NUCLEOTIDE SEQUENCE [LARGE SCALE GENOMIC DNA]</scope>
    <source>
        <strain evidence="12">INR9</strain>
    </source>
</reference>
<evidence type="ECO:0000313" key="11">
    <source>
        <dbReference type="EMBL" id="QNE36136.1"/>
    </source>
</evidence>
<evidence type="ECO:0000256" key="1">
    <source>
        <dbReference type="ARBA" id="ARBA00004651"/>
    </source>
</evidence>
<dbReference type="KEGG" id="lse:F1C12_14100"/>
<dbReference type="AlphaFoldDB" id="A0A7G6YCC1"/>
<evidence type="ECO:0000256" key="4">
    <source>
        <dbReference type="ARBA" id="ARBA00022989"/>
    </source>
</evidence>
<evidence type="ECO:0000256" key="9">
    <source>
        <dbReference type="ARBA" id="ARBA00049940"/>
    </source>
</evidence>
<comment type="function">
    <text evidence="9 10">Fluoride-specific ion channel. Important for reducing fluoride concentration in the cell, thus reducing its toxicity.</text>
</comment>
<evidence type="ECO:0000256" key="6">
    <source>
        <dbReference type="ARBA" id="ARBA00023303"/>
    </source>
</evidence>
<feature type="transmembrane region" description="Helical" evidence="10">
    <location>
        <begin position="78"/>
        <end position="98"/>
    </location>
</feature>
<evidence type="ECO:0000256" key="7">
    <source>
        <dbReference type="ARBA" id="ARBA00035120"/>
    </source>
</evidence>
<feature type="binding site" evidence="10">
    <location>
        <position position="88"/>
    </location>
    <ligand>
        <name>Na(+)</name>
        <dbReference type="ChEBI" id="CHEBI:29101"/>
        <note>structural</note>
    </ligand>
</feature>
<keyword evidence="5 10" id="KW-0472">Membrane</keyword>
<sequence>MSARTPLPVHLHWRSVLLVFAGGAIGTTVRYLLSAAVPTVAGVPLITLVINVTGAFVLGWLLEALALRGPDAGRRRDLRLFAGTGILGGYTTYSSFAVDTDGLFAAQNLGGGIGYAVATILIGALASVAGIAAAAALGRRRARRGGSALGDDAPGVGR</sequence>
<feature type="binding site" evidence="10">
    <location>
        <position position="91"/>
    </location>
    <ligand>
        <name>Na(+)</name>
        <dbReference type="ChEBI" id="CHEBI:29101"/>
        <note>structural</note>
    </ligand>
</feature>
<protein>
    <recommendedName>
        <fullName evidence="10">Fluoride-specific ion channel FluC</fullName>
    </recommendedName>
</protein>
<dbReference type="Pfam" id="PF02537">
    <property type="entry name" value="CRCB"/>
    <property type="match status" value="1"/>
</dbReference>
<dbReference type="RefSeq" id="WP_185275579.1">
    <property type="nucleotide sequence ID" value="NZ_CP043641.1"/>
</dbReference>
<evidence type="ECO:0000256" key="5">
    <source>
        <dbReference type="ARBA" id="ARBA00023136"/>
    </source>
</evidence>
<keyword evidence="10" id="KW-0406">Ion transport</keyword>
<accession>A0A7G6YCC1</accession>
<dbReference type="GO" id="GO:0140114">
    <property type="term" value="P:cellular detoxification of fluoride"/>
    <property type="evidence" value="ECO:0007669"/>
    <property type="project" value="UniProtKB-UniRule"/>
</dbReference>
<keyword evidence="4 10" id="KW-1133">Transmembrane helix</keyword>
<keyword evidence="3 10" id="KW-0812">Transmembrane</keyword>